<accession>A0AAJ0MKT9</accession>
<protein>
    <submittedName>
        <fullName evidence="2">Uncharacterized protein</fullName>
    </submittedName>
</protein>
<feature type="chain" id="PRO_5042574157" evidence="1">
    <location>
        <begin position="23"/>
        <end position="84"/>
    </location>
</feature>
<evidence type="ECO:0000256" key="1">
    <source>
        <dbReference type="SAM" id="SignalP"/>
    </source>
</evidence>
<gene>
    <name evidence="2" type="ORF">B0T25DRAFT_529446</name>
</gene>
<comment type="caution">
    <text evidence="2">The sequence shown here is derived from an EMBL/GenBank/DDBJ whole genome shotgun (WGS) entry which is preliminary data.</text>
</comment>
<reference evidence="2" key="2">
    <citation type="submission" date="2023-06" db="EMBL/GenBank/DDBJ databases">
        <authorList>
            <consortium name="Lawrence Berkeley National Laboratory"/>
            <person name="Haridas S."/>
            <person name="Hensen N."/>
            <person name="Bonometti L."/>
            <person name="Westerberg I."/>
            <person name="Brannstrom I.O."/>
            <person name="Guillou S."/>
            <person name="Cros-Aarteil S."/>
            <person name="Calhoun S."/>
            <person name="Kuo A."/>
            <person name="Mondo S."/>
            <person name="Pangilinan J."/>
            <person name="Riley R."/>
            <person name="Labutti K."/>
            <person name="Andreopoulos B."/>
            <person name="Lipzen A."/>
            <person name="Chen C."/>
            <person name="Yanf M."/>
            <person name="Daum C."/>
            <person name="Ng V."/>
            <person name="Clum A."/>
            <person name="Steindorff A."/>
            <person name="Ohm R."/>
            <person name="Martin F."/>
            <person name="Silar P."/>
            <person name="Natvig D."/>
            <person name="Lalanne C."/>
            <person name="Gautier V."/>
            <person name="Ament-Velasquez S.L."/>
            <person name="Kruys A."/>
            <person name="Hutchinson M.I."/>
            <person name="Powell A.J."/>
            <person name="Barry K."/>
            <person name="Miller A.N."/>
            <person name="Grigoriev I.V."/>
            <person name="Debuchy R."/>
            <person name="Gladieux P."/>
            <person name="Thoren M.H."/>
            <person name="Johannesson H."/>
        </authorList>
    </citation>
    <scope>NUCLEOTIDE SEQUENCE</scope>
    <source>
        <strain evidence="2">CBS 955.72</strain>
    </source>
</reference>
<evidence type="ECO:0000313" key="3">
    <source>
        <dbReference type="Proteomes" id="UP001275084"/>
    </source>
</evidence>
<feature type="signal peptide" evidence="1">
    <location>
        <begin position="1"/>
        <end position="22"/>
    </location>
</feature>
<reference evidence="2" key="1">
    <citation type="journal article" date="2023" name="Mol. Phylogenet. Evol.">
        <title>Genome-scale phylogeny and comparative genomics of the fungal order Sordariales.</title>
        <authorList>
            <person name="Hensen N."/>
            <person name="Bonometti L."/>
            <person name="Westerberg I."/>
            <person name="Brannstrom I.O."/>
            <person name="Guillou S."/>
            <person name="Cros-Aarteil S."/>
            <person name="Calhoun S."/>
            <person name="Haridas S."/>
            <person name="Kuo A."/>
            <person name="Mondo S."/>
            <person name="Pangilinan J."/>
            <person name="Riley R."/>
            <person name="LaButti K."/>
            <person name="Andreopoulos B."/>
            <person name="Lipzen A."/>
            <person name="Chen C."/>
            <person name="Yan M."/>
            <person name="Daum C."/>
            <person name="Ng V."/>
            <person name="Clum A."/>
            <person name="Steindorff A."/>
            <person name="Ohm R.A."/>
            <person name="Martin F."/>
            <person name="Silar P."/>
            <person name="Natvig D.O."/>
            <person name="Lalanne C."/>
            <person name="Gautier V."/>
            <person name="Ament-Velasquez S.L."/>
            <person name="Kruys A."/>
            <person name="Hutchinson M.I."/>
            <person name="Powell A.J."/>
            <person name="Barry K."/>
            <person name="Miller A.N."/>
            <person name="Grigoriev I.V."/>
            <person name="Debuchy R."/>
            <person name="Gladieux P."/>
            <person name="Hiltunen Thoren M."/>
            <person name="Johannesson H."/>
        </authorList>
    </citation>
    <scope>NUCLEOTIDE SEQUENCE</scope>
    <source>
        <strain evidence="2">CBS 955.72</strain>
    </source>
</reference>
<sequence length="84" mass="9449">LKESTRAQIGLLIVVLSQFAIAGRDPWPCAWMAGQRWIENSFVSGFLIDRIRLDSARARFGLLMVFRIDGDQKKVMEVIAKGIA</sequence>
<evidence type="ECO:0000313" key="2">
    <source>
        <dbReference type="EMBL" id="KAK3364174.1"/>
    </source>
</evidence>
<organism evidence="2 3">
    <name type="scientific">Lasiosphaeria hispida</name>
    <dbReference type="NCBI Taxonomy" id="260671"/>
    <lineage>
        <taxon>Eukaryota</taxon>
        <taxon>Fungi</taxon>
        <taxon>Dikarya</taxon>
        <taxon>Ascomycota</taxon>
        <taxon>Pezizomycotina</taxon>
        <taxon>Sordariomycetes</taxon>
        <taxon>Sordariomycetidae</taxon>
        <taxon>Sordariales</taxon>
        <taxon>Lasiosphaeriaceae</taxon>
        <taxon>Lasiosphaeria</taxon>
    </lineage>
</organism>
<feature type="non-terminal residue" evidence="2">
    <location>
        <position position="1"/>
    </location>
</feature>
<dbReference type="Proteomes" id="UP001275084">
    <property type="component" value="Unassembled WGS sequence"/>
</dbReference>
<proteinExistence type="predicted"/>
<keyword evidence="3" id="KW-1185">Reference proteome</keyword>
<keyword evidence="1" id="KW-0732">Signal</keyword>
<name>A0AAJ0MKT9_9PEZI</name>
<dbReference type="AlphaFoldDB" id="A0AAJ0MKT9"/>
<dbReference type="EMBL" id="JAUIQD010000001">
    <property type="protein sequence ID" value="KAK3364174.1"/>
    <property type="molecule type" value="Genomic_DNA"/>
</dbReference>